<feature type="compositionally biased region" description="Acidic residues" evidence="1">
    <location>
        <begin position="118"/>
        <end position="132"/>
    </location>
</feature>
<comment type="caution">
    <text evidence="2">The sequence shown here is derived from an EMBL/GenBank/DDBJ whole genome shotgun (WGS) entry which is preliminary data.</text>
</comment>
<proteinExistence type="predicted"/>
<name>A0AAD7SY01_9TELE</name>
<dbReference type="Proteomes" id="UP001221898">
    <property type="component" value="Unassembled WGS sequence"/>
</dbReference>
<organism evidence="2 3">
    <name type="scientific">Aldrovandia affinis</name>
    <dbReference type="NCBI Taxonomy" id="143900"/>
    <lineage>
        <taxon>Eukaryota</taxon>
        <taxon>Metazoa</taxon>
        <taxon>Chordata</taxon>
        <taxon>Craniata</taxon>
        <taxon>Vertebrata</taxon>
        <taxon>Euteleostomi</taxon>
        <taxon>Actinopterygii</taxon>
        <taxon>Neopterygii</taxon>
        <taxon>Teleostei</taxon>
        <taxon>Notacanthiformes</taxon>
        <taxon>Halosauridae</taxon>
        <taxon>Aldrovandia</taxon>
    </lineage>
</organism>
<evidence type="ECO:0000313" key="3">
    <source>
        <dbReference type="Proteomes" id="UP001221898"/>
    </source>
</evidence>
<feature type="region of interest" description="Disordered" evidence="1">
    <location>
        <begin position="25"/>
        <end position="96"/>
    </location>
</feature>
<feature type="compositionally biased region" description="Acidic residues" evidence="1">
    <location>
        <begin position="25"/>
        <end position="34"/>
    </location>
</feature>
<gene>
    <name evidence="2" type="ORF">AAFF_G00201930</name>
</gene>
<evidence type="ECO:0000256" key="1">
    <source>
        <dbReference type="SAM" id="MobiDB-lite"/>
    </source>
</evidence>
<reference evidence="2" key="1">
    <citation type="journal article" date="2023" name="Science">
        <title>Genome structures resolve the early diversification of teleost fishes.</title>
        <authorList>
            <person name="Parey E."/>
            <person name="Louis A."/>
            <person name="Montfort J."/>
            <person name="Bouchez O."/>
            <person name="Roques C."/>
            <person name="Iampietro C."/>
            <person name="Lluch J."/>
            <person name="Castinel A."/>
            <person name="Donnadieu C."/>
            <person name="Desvignes T."/>
            <person name="Floi Bucao C."/>
            <person name="Jouanno E."/>
            <person name="Wen M."/>
            <person name="Mejri S."/>
            <person name="Dirks R."/>
            <person name="Jansen H."/>
            <person name="Henkel C."/>
            <person name="Chen W.J."/>
            <person name="Zahm M."/>
            <person name="Cabau C."/>
            <person name="Klopp C."/>
            <person name="Thompson A.W."/>
            <person name="Robinson-Rechavi M."/>
            <person name="Braasch I."/>
            <person name="Lecointre G."/>
            <person name="Bobe J."/>
            <person name="Postlethwait J.H."/>
            <person name="Berthelot C."/>
            <person name="Roest Crollius H."/>
            <person name="Guiguen Y."/>
        </authorList>
    </citation>
    <scope>NUCLEOTIDE SEQUENCE</scope>
    <source>
        <strain evidence="2">NC1722</strain>
    </source>
</reference>
<keyword evidence="3" id="KW-1185">Reference proteome</keyword>
<accession>A0AAD7SY01</accession>
<dbReference type="PANTHER" id="PTHR47272:SF2">
    <property type="entry name" value="PIGGYBAC TRANSPOSABLE ELEMENT-DERIVED PROTEIN 3-LIKE"/>
    <property type="match status" value="1"/>
</dbReference>
<protein>
    <submittedName>
        <fullName evidence="2">Uncharacterized protein</fullName>
    </submittedName>
</protein>
<feature type="compositionally biased region" description="Acidic residues" evidence="1">
    <location>
        <begin position="50"/>
        <end position="68"/>
    </location>
</feature>
<feature type="region of interest" description="Disordered" evidence="1">
    <location>
        <begin position="118"/>
        <end position="143"/>
    </location>
</feature>
<evidence type="ECO:0000313" key="2">
    <source>
        <dbReference type="EMBL" id="KAJ8410212.1"/>
    </source>
</evidence>
<feature type="compositionally biased region" description="Basic and acidic residues" evidence="1">
    <location>
        <begin position="35"/>
        <end position="49"/>
    </location>
</feature>
<dbReference type="PANTHER" id="PTHR47272">
    <property type="entry name" value="DDE_TNP_1_7 DOMAIN-CONTAINING PROTEIN"/>
    <property type="match status" value="1"/>
</dbReference>
<sequence length="200" mass="23141">MSFHIVAGDRTEAERLLYQIVEADSDLDLSDEEHAENRVENEVASVEERESSEEEAGGSSDEQTDTDEQESRRPLWARTSTKGEESDSTALNRPAKNTEQYLDFKLHLAEELLNYLDLDDGDDSEESGEEYEPPMKMRVPQPEPSVRKYGARHMPEMVDCKHAERCRNQGCKGKPFMRCTRCKMFLCITKKRNCFQEYHH</sequence>
<dbReference type="AlphaFoldDB" id="A0AAD7SY01"/>
<dbReference type="EMBL" id="JAINUG010000027">
    <property type="protein sequence ID" value="KAJ8410212.1"/>
    <property type="molecule type" value="Genomic_DNA"/>
</dbReference>